<feature type="transmembrane region" description="Helical" evidence="1">
    <location>
        <begin position="141"/>
        <end position="158"/>
    </location>
</feature>
<feature type="transmembrane region" description="Helical" evidence="1">
    <location>
        <begin position="196"/>
        <end position="220"/>
    </location>
</feature>
<dbReference type="EMBL" id="BKAL01000004">
    <property type="protein sequence ID" value="GEP68830.1"/>
    <property type="molecule type" value="Genomic_DNA"/>
</dbReference>
<dbReference type="RefSeq" id="WP_146952593.1">
    <property type="nucleotide sequence ID" value="NZ_BAABBJ010000003.1"/>
</dbReference>
<feature type="transmembrane region" description="Helical" evidence="1">
    <location>
        <begin position="165"/>
        <end position="190"/>
    </location>
</feature>
<keyword evidence="1" id="KW-1133">Transmembrane helix</keyword>
<keyword evidence="1" id="KW-0472">Membrane</keyword>
<gene>
    <name evidence="2" type="ORF">CSO01_15450</name>
</gene>
<dbReference type="Proteomes" id="UP000321798">
    <property type="component" value="Unassembled WGS sequence"/>
</dbReference>
<feature type="transmembrane region" description="Helical" evidence="1">
    <location>
        <begin position="68"/>
        <end position="89"/>
    </location>
</feature>
<keyword evidence="3" id="KW-1185">Reference proteome</keyword>
<organism evidence="2 3">
    <name type="scientific">Cellulomonas soli</name>
    <dbReference type="NCBI Taxonomy" id="931535"/>
    <lineage>
        <taxon>Bacteria</taxon>
        <taxon>Bacillati</taxon>
        <taxon>Actinomycetota</taxon>
        <taxon>Actinomycetes</taxon>
        <taxon>Micrococcales</taxon>
        <taxon>Cellulomonadaceae</taxon>
        <taxon>Cellulomonas</taxon>
    </lineage>
</organism>
<reference evidence="2 3" key="1">
    <citation type="submission" date="2019-07" db="EMBL/GenBank/DDBJ databases">
        <title>Whole genome shotgun sequence of Cellulomonas soli NBRC 109434.</title>
        <authorList>
            <person name="Hosoyama A."/>
            <person name="Uohara A."/>
            <person name="Ohji S."/>
            <person name="Ichikawa N."/>
        </authorList>
    </citation>
    <scope>NUCLEOTIDE SEQUENCE [LARGE SCALE GENOMIC DNA]</scope>
    <source>
        <strain evidence="2 3">NBRC 109434</strain>
    </source>
</reference>
<accession>A0A512PC89</accession>
<protein>
    <submittedName>
        <fullName evidence="2">Membrane protein</fullName>
    </submittedName>
</protein>
<feature type="transmembrane region" description="Helical" evidence="1">
    <location>
        <begin position="241"/>
        <end position="262"/>
    </location>
</feature>
<keyword evidence="1" id="KW-0812">Transmembrane</keyword>
<dbReference type="AlphaFoldDB" id="A0A512PC89"/>
<feature type="transmembrane region" description="Helical" evidence="1">
    <location>
        <begin position="44"/>
        <end position="62"/>
    </location>
</feature>
<proteinExistence type="predicted"/>
<feature type="transmembrane region" description="Helical" evidence="1">
    <location>
        <begin position="101"/>
        <end position="121"/>
    </location>
</feature>
<dbReference type="OrthoDB" id="9790659at2"/>
<dbReference type="PANTHER" id="PTHR20992">
    <property type="entry name" value="AT15442P-RELATED"/>
    <property type="match status" value="1"/>
</dbReference>
<name>A0A512PC89_9CELL</name>
<evidence type="ECO:0000256" key="1">
    <source>
        <dbReference type="SAM" id="Phobius"/>
    </source>
</evidence>
<dbReference type="InterPro" id="IPR005240">
    <property type="entry name" value="DUF389"/>
</dbReference>
<evidence type="ECO:0000313" key="3">
    <source>
        <dbReference type="Proteomes" id="UP000321798"/>
    </source>
</evidence>
<dbReference type="Pfam" id="PF04087">
    <property type="entry name" value="DUF389"/>
    <property type="match status" value="1"/>
</dbReference>
<comment type="caution">
    <text evidence="2">The sequence shown here is derived from an EMBL/GenBank/DDBJ whole genome shotgun (WGS) entry which is preliminary data.</text>
</comment>
<evidence type="ECO:0000313" key="2">
    <source>
        <dbReference type="EMBL" id="GEP68830.1"/>
    </source>
</evidence>
<dbReference type="PANTHER" id="PTHR20992:SF9">
    <property type="entry name" value="AT15442P-RELATED"/>
    <property type="match status" value="1"/>
</dbReference>
<sequence length="343" mass="34499">MTSRARRRPSLRTWLLPASQRRTIAELHSDLDLTEGDSASKRSAFWVMLALSSIIATAGVLADSTATVIGAMIIAPLSTPIMGTALGLAQGERRTGLRASGFVLAGSLLAVGIGIGFSALVPGDIDLLANSQIAGRTSPGLLDLAAAIATGFAGAVALSRKDVAAVLPGVAISISLVPPLAVVGVCLGAGSPTLAYGAALLFASNLLALVLAGTLIFAALGYGDEGAAAEGRPRRRASLTVGLLLALVAVPLATNSAFSYLVTVLTARVQTIAQSWVAAVPGASITDVTFVSSAVHVDVQTPGEIPPVDDLLASLTGTLPDGIPVVVTTSLGEQIDAGVVGRD</sequence>